<gene>
    <name evidence="6" type="ORF">EAI_11524</name>
</gene>
<dbReference type="PROSITE" id="PS50102">
    <property type="entry name" value="RRM"/>
    <property type="match status" value="1"/>
</dbReference>
<organism evidence="7">
    <name type="scientific">Harpegnathos saltator</name>
    <name type="common">Jerdon's jumping ant</name>
    <dbReference type="NCBI Taxonomy" id="610380"/>
    <lineage>
        <taxon>Eukaryota</taxon>
        <taxon>Metazoa</taxon>
        <taxon>Ecdysozoa</taxon>
        <taxon>Arthropoda</taxon>
        <taxon>Hexapoda</taxon>
        <taxon>Insecta</taxon>
        <taxon>Pterygota</taxon>
        <taxon>Neoptera</taxon>
        <taxon>Endopterygota</taxon>
        <taxon>Hymenoptera</taxon>
        <taxon>Apocrita</taxon>
        <taxon>Aculeata</taxon>
        <taxon>Formicoidea</taxon>
        <taxon>Formicidae</taxon>
        <taxon>Ponerinae</taxon>
        <taxon>Ponerini</taxon>
        <taxon>Harpegnathos</taxon>
    </lineage>
</organism>
<comment type="subcellular location">
    <subcellularLocation>
        <location evidence="1">Nucleus</location>
    </subcellularLocation>
</comment>
<dbReference type="GO" id="GO:0000785">
    <property type="term" value="C:chromatin"/>
    <property type="evidence" value="ECO:0007669"/>
    <property type="project" value="TreeGrafter"/>
</dbReference>
<dbReference type="GO" id="GO:0003723">
    <property type="term" value="F:RNA binding"/>
    <property type="evidence" value="ECO:0007669"/>
    <property type="project" value="UniProtKB-UniRule"/>
</dbReference>
<keyword evidence="2 4" id="KW-0694">RNA-binding</keyword>
<evidence type="ECO:0000313" key="6">
    <source>
        <dbReference type="EMBL" id="EFN77514.1"/>
    </source>
</evidence>
<dbReference type="Gene3D" id="3.30.70.330">
    <property type="match status" value="1"/>
</dbReference>
<evidence type="ECO:0000313" key="7">
    <source>
        <dbReference type="Proteomes" id="UP000008237"/>
    </source>
</evidence>
<feature type="domain" description="RRM" evidence="5">
    <location>
        <begin position="3"/>
        <end position="73"/>
    </location>
</feature>
<dbReference type="OMA" id="XELREHF"/>
<keyword evidence="3" id="KW-0539">Nucleus</keyword>
<name>E2C3H6_HARSA</name>
<evidence type="ECO:0000256" key="4">
    <source>
        <dbReference type="PROSITE-ProRule" id="PRU00176"/>
    </source>
</evidence>
<evidence type="ECO:0000256" key="1">
    <source>
        <dbReference type="ARBA" id="ARBA00004123"/>
    </source>
</evidence>
<dbReference type="InterPro" id="IPR000504">
    <property type="entry name" value="RRM_dom"/>
</dbReference>
<evidence type="ECO:0000256" key="3">
    <source>
        <dbReference type="ARBA" id="ARBA00023242"/>
    </source>
</evidence>
<feature type="non-terminal residue" evidence="6">
    <location>
        <position position="1"/>
    </location>
</feature>
<keyword evidence="7" id="KW-1185">Reference proteome</keyword>
<dbReference type="AlphaFoldDB" id="E2C3H6"/>
<dbReference type="InterPro" id="IPR035979">
    <property type="entry name" value="RBD_domain_sf"/>
</dbReference>
<dbReference type="FunCoup" id="E2C3H6">
    <property type="interactions" value="906"/>
</dbReference>
<dbReference type="STRING" id="610380.E2C3H6"/>
<sequence length="73" mass="8492">TKYMLQINNIPWTVGRQQLALYFSQFGYVYNAAVIFNKHTGFHEGYGFITVKKENLNNILQQKHILEGNELSV</sequence>
<dbReference type="PANTHER" id="PTHR48033:SF10">
    <property type="entry name" value="RNA-BINDING PROTEIN SQUID"/>
    <property type="match status" value="1"/>
</dbReference>
<feature type="non-terminal residue" evidence="6">
    <location>
        <position position="73"/>
    </location>
</feature>
<proteinExistence type="predicted"/>
<dbReference type="PANTHER" id="PTHR48033">
    <property type="entry name" value="RNA-BINDING (RRM/RBD/RNP MOTIFS) FAMILY PROTEIN"/>
    <property type="match status" value="1"/>
</dbReference>
<protein>
    <submittedName>
        <fullName evidence="6">SRA stem-loop-interacting RNA-binding protein, mitochondrial</fullName>
    </submittedName>
</protein>
<dbReference type="SUPFAM" id="SSF54928">
    <property type="entry name" value="RNA-binding domain, RBD"/>
    <property type="match status" value="1"/>
</dbReference>
<dbReference type="GO" id="GO:0010468">
    <property type="term" value="P:regulation of gene expression"/>
    <property type="evidence" value="ECO:0007669"/>
    <property type="project" value="TreeGrafter"/>
</dbReference>
<dbReference type="Proteomes" id="UP000008237">
    <property type="component" value="Unassembled WGS sequence"/>
</dbReference>
<dbReference type="Pfam" id="PF00076">
    <property type="entry name" value="RRM_1"/>
    <property type="match status" value="1"/>
</dbReference>
<reference evidence="6 7" key="1">
    <citation type="journal article" date="2010" name="Science">
        <title>Genomic comparison of the ants Camponotus floridanus and Harpegnathos saltator.</title>
        <authorList>
            <person name="Bonasio R."/>
            <person name="Zhang G."/>
            <person name="Ye C."/>
            <person name="Mutti N.S."/>
            <person name="Fang X."/>
            <person name="Qin N."/>
            <person name="Donahue G."/>
            <person name="Yang P."/>
            <person name="Li Q."/>
            <person name="Li C."/>
            <person name="Zhang P."/>
            <person name="Huang Z."/>
            <person name="Berger S.L."/>
            <person name="Reinberg D."/>
            <person name="Wang J."/>
            <person name="Liebig J."/>
        </authorList>
    </citation>
    <scope>NUCLEOTIDE SEQUENCE [LARGE SCALE GENOMIC DNA]</scope>
    <source>
        <strain evidence="6 7">R22 G/1</strain>
    </source>
</reference>
<dbReference type="EMBL" id="GL452320">
    <property type="protein sequence ID" value="EFN77514.1"/>
    <property type="molecule type" value="Genomic_DNA"/>
</dbReference>
<dbReference type="InParanoid" id="E2C3H6"/>
<dbReference type="GO" id="GO:0005654">
    <property type="term" value="C:nucleoplasm"/>
    <property type="evidence" value="ECO:0007669"/>
    <property type="project" value="TreeGrafter"/>
</dbReference>
<dbReference type="OrthoDB" id="267048at2759"/>
<evidence type="ECO:0000259" key="5">
    <source>
        <dbReference type="PROSITE" id="PS50102"/>
    </source>
</evidence>
<accession>E2C3H6</accession>
<dbReference type="InterPro" id="IPR012677">
    <property type="entry name" value="Nucleotide-bd_a/b_plait_sf"/>
</dbReference>
<evidence type="ECO:0000256" key="2">
    <source>
        <dbReference type="ARBA" id="ARBA00022884"/>
    </source>
</evidence>